<dbReference type="Pfam" id="PF05795">
    <property type="entry name" value="Plasmodium_Vir"/>
    <property type="match status" value="1"/>
</dbReference>
<evidence type="ECO:0000256" key="1">
    <source>
        <dbReference type="SAM" id="Phobius"/>
    </source>
</evidence>
<dbReference type="AlphaFoldDB" id="A0A1A8XAR6"/>
<organism evidence="2 3">
    <name type="scientific">Plasmodium ovale curtisi</name>
    <dbReference type="NCBI Taxonomy" id="864141"/>
    <lineage>
        <taxon>Eukaryota</taxon>
        <taxon>Sar</taxon>
        <taxon>Alveolata</taxon>
        <taxon>Apicomplexa</taxon>
        <taxon>Aconoidasida</taxon>
        <taxon>Haemosporida</taxon>
        <taxon>Plasmodiidae</taxon>
        <taxon>Plasmodium</taxon>
        <taxon>Plasmodium (Plasmodium)</taxon>
    </lineage>
</organism>
<evidence type="ECO:0000313" key="2">
    <source>
        <dbReference type="EMBL" id="SBT01349.1"/>
    </source>
</evidence>
<reference evidence="3" key="1">
    <citation type="submission" date="2016-05" db="EMBL/GenBank/DDBJ databases">
        <authorList>
            <person name="Naeem Raeece"/>
        </authorList>
    </citation>
    <scope>NUCLEOTIDE SEQUENCE [LARGE SCALE GENOMIC DNA]</scope>
</reference>
<dbReference type="VEuPathDB" id="PlasmoDB:PocGH01_00106600"/>
<name>A0A1A8XAR6_PLAOA</name>
<proteinExistence type="predicted"/>
<dbReference type="InterPro" id="IPR008780">
    <property type="entry name" value="Plasmodium_Vir"/>
</dbReference>
<evidence type="ECO:0000313" key="3">
    <source>
        <dbReference type="Proteomes" id="UP000078546"/>
    </source>
</evidence>
<dbReference type="EMBL" id="FLQV01002445">
    <property type="protein sequence ID" value="SBT01349.1"/>
    <property type="molecule type" value="Genomic_DNA"/>
</dbReference>
<keyword evidence="1" id="KW-1133">Transmembrane helix</keyword>
<keyword evidence="1" id="KW-0472">Membrane</keyword>
<gene>
    <name evidence="2" type="ORF">POVCU1_066260</name>
</gene>
<sequence>MGTKNCELSSEKYYSNFDNVKITETSKSFCDLDENILSGENLFNKYPQIKEFCYKVASNLENLKNEKQKVSFDTQEYCTYLQLWLQDHVINTVESKSTIICISALHVMWEKVRNTFDDTIKNLCIMKLPQVGTVYREKWKKMHDYPKNYKEVECAFQDKNDCKENRRKNCREDYCKYITDVINIHNEFEQVCNGTSKGICPEYWHKFKENYEVASTIETQCKEVYDKLGLYKVNKYFGEEGVEKYIEQYELPHTFSFIEKLVGYSVKNIISQTIYYSKYILLPIILILLFYFFMKKLSLFGSKISPRADDLRKMWRNVQGVTNPATLLNPPKPPMGGNKMGLPYMPK</sequence>
<protein>
    <submittedName>
        <fullName evidence="2">PIR Superfamily Protein</fullName>
    </submittedName>
</protein>
<dbReference type="Proteomes" id="UP000078546">
    <property type="component" value="Unassembled WGS sequence"/>
</dbReference>
<accession>A0A1A8XAR6</accession>
<feature type="transmembrane region" description="Helical" evidence="1">
    <location>
        <begin position="275"/>
        <end position="294"/>
    </location>
</feature>
<keyword evidence="1" id="KW-0812">Transmembrane</keyword>